<evidence type="ECO:0000256" key="10">
    <source>
        <dbReference type="SAM" id="Phobius"/>
    </source>
</evidence>
<evidence type="ECO:0000256" key="2">
    <source>
        <dbReference type="ARBA" id="ARBA00004236"/>
    </source>
</evidence>
<dbReference type="InterPro" id="IPR051474">
    <property type="entry name" value="Anti-sigma-K/W_factor"/>
</dbReference>
<dbReference type="Proteomes" id="UP000477911">
    <property type="component" value="Unassembled WGS sequence"/>
</dbReference>
<sequence length="230" mass="24372">MSTRDEMADLPEEDILLAGEYALHLLAPEARAGFEGRLAQEPALRRAVHAWEARLVQIEAEAPGELPPPAHLRAELLRRIGGTRARRGRMWRLAWPSGALLAGVVALGLLSPVLNRPVFVPDLHADLRAAGTLVLQAGYDEDIHRLRILHEALRIPPGRARELWLLPADGSAPVSLGLVPAARDSYVTLPAALGARLAGGTLAVSDEPEGGSPTGQPTGAVLASGPLFGV</sequence>
<gene>
    <name evidence="12" type="ORF">GR170_00435</name>
</gene>
<evidence type="ECO:0000256" key="8">
    <source>
        <dbReference type="ARBA" id="ARBA00030803"/>
    </source>
</evidence>
<dbReference type="Gene3D" id="1.10.10.1320">
    <property type="entry name" value="Anti-sigma factor, zinc-finger domain"/>
    <property type="match status" value="1"/>
</dbReference>
<protein>
    <recommendedName>
        <fullName evidence="8">Regulator of SigK</fullName>
    </recommendedName>
    <alternativeName>
        <fullName evidence="7">Sigma-K anti-sigma factor RskA</fullName>
    </alternativeName>
</protein>
<feature type="region of interest" description="Disordered" evidence="9">
    <location>
        <begin position="206"/>
        <end position="230"/>
    </location>
</feature>
<dbReference type="EMBL" id="WUMU01000001">
    <property type="protein sequence ID" value="MXN16286.1"/>
    <property type="molecule type" value="Genomic_DNA"/>
</dbReference>
<reference evidence="12 13" key="1">
    <citation type="submission" date="2019-12" db="EMBL/GenBank/DDBJ databases">
        <authorList>
            <person name="Li M."/>
        </authorList>
    </citation>
    <scope>NUCLEOTIDE SEQUENCE [LARGE SCALE GENOMIC DNA]</scope>
    <source>
        <strain evidence="12 13">GBMRC 2024</strain>
    </source>
</reference>
<comment type="subcellular location">
    <subcellularLocation>
        <location evidence="2">Cell membrane</location>
    </subcellularLocation>
    <subcellularLocation>
        <location evidence="1">Membrane</location>
        <topology evidence="1">Single-pass membrane protein</topology>
    </subcellularLocation>
</comment>
<dbReference type="InterPro" id="IPR041916">
    <property type="entry name" value="Anti_sigma_zinc_sf"/>
</dbReference>
<evidence type="ECO:0000313" key="13">
    <source>
        <dbReference type="Proteomes" id="UP000477911"/>
    </source>
</evidence>
<keyword evidence="3" id="KW-1003">Cell membrane</keyword>
<dbReference type="AlphaFoldDB" id="A0A6L7FYA1"/>
<keyword evidence="13" id="KW-1185">Reference proteome</keyword>
<keyword evidence="4 10" id="KW-0812">Transmembrane</keyword>
<dbReference type="GO" id="GO:0006417">
    <property type="term" value="P:regulation of translation"/>
    <property type="evidence" value="ECO:0007669"/>
    <property type="project" value="TreeGrafter"/>
</dbReference>
<evidence type="ECO:0000256" key="1">
    <source>
        <dbReference type="ARBA" id="ARBA00004167"/>
    </source>
</evidence>
<evidence type="ECO:0000256" key="9">
    <source>
        <dbReference type="SAM" id="MobiDB-lite"/>
    </source>
</evidence>
<dbReference type="GO" id="GO:0016989">
    <property type="term" value="F:sigma factor antagonist activity"/>
    <property type="evidence" value="ECO:0007669"/>
    <property type="project" value="TreeGrafter"/>
</dbReference>
<dbReference type="RefSeq" id="WP_160890835.1">
    <property type="nucleotide sequence ID" value="NZ_WUMU01000001.1"/>
</dbReference>
<dbReference type="PANTHER" id="PTHR37461:SF1">
    <property type="entry name" value="ANTI-SIGMA-K FACTOR RSKA"/>
    <property type="match status" value="1"/>
</dbReference>
<evidence type="ECO:0000256" key="4">
    <source>
        <dbReference type="ARBA" id="ARBA00022692"/>
    </source>
</evidence>
<dbReference type="PANTHER" id="PTHR37461">
    <property type="entry name" value="ANTI-SIGMA-K FACTOR RSKA"/>
    <property type="match status" value="1"/>
</dbReference>
<proteinExistence type="predicted"/>
<evidence type="ECO:0000256" key="5">
    <source>
        <dbReference type="ARBA" id="ARBA00022989"/>
    </source>
</evidence>
<dbReference type="GO" id="GO:0005886">
    <property type="term" value="C:plasma membrane"/>
    <property type="evidence" value="ECO:0007669"/>
    <property type="project" value="UniProtKB-SubCell"/>
</dbReference>
<comment type="caution">
    <text evidence="12">The sequence shown here is derived from an EMBL/GenBank/DDBJ whole genome shotgun (WGS) entry which is preliminary data.</text>
</comment>
<keyword evidence="5 10" id="KW-1133">Transmembrane helix</keyword>
<feature type="transmembrane region" description="Helical" evidence="10">
    <location>
        <begin position="93"/>
        <end position="114"/>
    </location>
</feature>
<evidence type="ECO:0000313" key="12">
    <source>
        <dbReference type="EMBL" id="MXN16286.1"/>
    </source>
</evidence>
<dbReference type="Pfam" id="PF10099">
    <property type="entry name" value="RskA_C"/>
    <property type="match status" value="1"/>
</dbReference>
<dbReference type="InterPro" id="IPR018764">
    <property type="entry name" value="RskA_C"/>
</dbReference>
<name>A0A6L7FYA1_9RHOB</name>
<evidence type="ECO:0000256" key="3">
    <source>
        <dbReference type="ARBA" id="ARBA00022475"/>
    </source>
</evidence>
<keyword evidence="6 10" id="KW-0472">Membrane</keyword>
<evidence type="ECO:0000259" key="11">
    <source>
        <dbReference type="Pfam" id="PF10099"/>
    </source>
</evidence>
<evidence type="ECO:0000256" key="7">
    <source>
        <dbReference type="ARBA" id="ARBA00029829"/>
    </source>
</evidence>
<accession>A0A6L7FYA1</accession>
<evidence type="ECO:0000256" key="6">
    <source>
        <dbReference type="ARBA" id="ARBA00023136"/>
    </source>
</evidence>
<organism evidence="12 13">
    <name type="scientific">Pseudooceanicola albus</name>
    <dbReference type="NCBI Taxonomy" id="2692189"/>
    <lineage>
        <taxon>Bacteria</taxon>
        <taxon>Pseudomonadati</taxon>
        <taxon>Pseudomonadota</taxon>
        <taxon>Alphaproteobacteria</taxon>
        <taxon>Rhodobacterales</taxon>
        <taxon>Paracoccaceae</taxon>
        <taxon>Pseudooceanicola</taxon>
    </lineage>
</organism>
<feature type="domain" description="Anti-sigma K factor RskA C-terminal" evidence="11">
    <location>
        <begin position="111"/>
        <end position="221"/>
    </location>
</feature>